<proteinExistence type="predicted"/>
<evidence type="ECO:0000313" key="12">
    <source>
        <dbReference type="Proteomes" id="UP000481861"/>
    </source>
</evidence>
<dbReference type="InterPro" id="IPR044066">
    <property type="entry name" value="TRIAD_supradom"/>
</dbReference>
<organism evidence="11 12">
    <name type="scientific">Massariosphaeria phaeospora</name>
    <dbReference type="NCBI Taxonomy" id="100035"/>
    <lineage>
        <taxon>Eukaryota</taxon>
        <taxon>Fungi</taxon>
        <taxon>Dikarya</taxon>
        <taxon>Ascomycota</taxon>
        <taxon>Pezizomycotina</taxon>
        <taxon>Dothideomycetes</taxon>
        <taxon>Pleosporomycetidae</taxon>
        <taxon>Pleosporales</taxon>
        <taxon>Pleosporales incertae sedis</taxon>
        <taxon>Massariosphaeria</taxon>
    </lineage>
</organism>
<keyword evidence="5" id="KW-0677">Repeat</keyword>
<evidence type="ECO:0000256" key="5">
    <source>
        <dbReference type="ARBA" id="ARBA00022737"/>
    </source>
</evidence>
<dbReference type="GO" id="GO:0016567">
    <property type="term" value="P:protein ubiquitination"/>
    <property type="evidence" value="ECO:0007669"/>
    <property type="project" value="InterPro"/>
</dbReference>
<accession>A0A7C8I0Y4</accession>
<reference evidence="11 12" key="1">
    <citation type="submission" date="2020-01" db="EMBL/GenBank/DDBJ databases">
        <authorList>
            <consortium name="DOE Joint Genome Institute"/>
            <person name="Haridas S."/>
            <person name="Albert R."/>
            <person name="Binder M."/>
            <person name="Bloem J."/>
            <person name="Labutti K."/>
            <person name="Salamov A."/>
            <person name="Andreopoulos B."/>
            <person name="Baker S.E."/>
            <person name="Barry K."/>
            <person name="Bills G."/>
            <person name="Bluhm B.H."/>
            <person name="Cannon C."/>
            <person name="Castanera R."/>
            <person name="Culley D.E."/>
            <person name="Daum C."/>
            <person name="Ezra D."/>
            <person name="Gonzalez J.B."/>
            <person name="Henrissat B."/>
            <person name="Kuo A."/>
            <person name="Liang C."/>
            <person name="Lipzen A."/>
            <person name="Lutzoni F."/>
            <person name="Magnuson J."/>
            <person name="Mondo S."/>
            <person name="Nolan M."/>
            <person name="Ohm R."/>
            <person name="Pangilinan J."/>
            <person name="Park H.-J.H."/>
            <person name="Ramirez L."/>
            <person name="Alfaro M."/>
            <person name="Sun H."/>
            <person name="Tritt A."/>
            <person name="Yoshinaga Y."/>
            <person name="Zwiers L.-H.L."/>
            <person name="Turgeon B.G."/>
            <person name="Goodwin S.B."/>
            <person name="Spatafora J.W."/>
            <person name="Crous P.W."/>
            <person name="Grigoriev I.V."/>
        </authorList>
    </citation>
    <scope>NUCLEOTIDE SEQUENCE [LARGE SCALE GENOMIC DNA]</scope>
    <source>
        <strain evidence="11 12">CBS 611.86</strain>
    </source>
</reference>
<feature type="region of interest" description="Disordered" evidence="9">
    <location>
        <begin position="1"/>
        <end position="92"/>
    </location>
</feature>
<dbReference type="AlphaFoldDB" id="A0A7C8I0Y4"/>
<dbReference type="OrthoDB" id="1431934at2759"/>
<dbReference type="InterPro" id="IPR002867">
    <property type="entry name" value="IBR_dom"/>
</dbReference>
<evidence type="ECO:0000256" key="8">
    <source>
        <dbReference type="ARBA" id="ARBA00022833"/>
    </source>
</evidence>
<comment type="caution">
    <text evidence="11">The sequence shown here is derived from an EMBL/GenBank/DDBJ whole genome shotgun (WGS) entry which is preliminary data.</text>
</comment>
<dbReference type="PANTHER" id="PTHR11685">
    <property type="entry name" value="RBR FAMILY RING FINGER AND IBR DOMAIN-CONTAINING"/>
    <property type="match status" value="1"/>
</dbReference>
<dbReference type="PROSITE" id="PS51873">
    <property type="entry name" value="TRIAD"/>
    <property type="match status" value="1"/>
</dbReference>
<keyword evidence="12" id="KW-1185">Reference proteome</keyword>
<dbReference type="EC" id="2.3.2.31" evidence="2"/>
<dbReference type="InterPro" id="IPR031127">
    <property type="entry name" value="E3_UB_ligase_RBR"/>
</dbReference>
<keyword evidence="3" id="KW-0808">Transferase</keyword>
<sequence length="301" mass="33528">MAPTTRLRLNPGGRVNYSRSGALAGSRADDSFVISDSTSQAVAGRTPGISPTGVGKRKANSKTNPKPAAKEEEDDDDERTKPEAKVKTKTKRQPKAKPKECIICATEKGPRCYRQLEGLDFCEYFRDTCLVCVQKQLKSKVLDRQLDDAVLECPFHDCDGVLDCEAVRQMVPKGVFQNWDDAITLHYLRVSGDHIACLSSDCGHYFSIENCGPKGTNKRKTKQKIECPYCNFGLCLICNRPWHKDSGCDKQKVIEDTHSVQAIKEMGAKACPKCGLNIEKNGGCDQPHQVYDEHILDHKHR</sequence>
<evidence type="ECO:0000313" key="11">
    <source>
        <dbReference type="EMBL" id="KAF2867808.1"/>
    </source>
</evidence>
<keyword evidence="6" id="KW-0863">Zinc-finger</keyword>
<dbReference type="Gene3D" id="3.30.40.10">
    <property type="entry name" value="Zinc/RING finger domain, C3HC4 (zinc finger)"/>
    <property type="match status" value="1"/>
</dbReference>
<comment type="catalytic activity">
    <reaction evidence="1">
        <text>[E2 ubiquitin-conjugating enzyme]-S-ubiquitinyl-L-cysteine + [acceptor protein]-L-lysine = [E2 ubiquitin-conjugating enzyme]-L-cysteine + [acceptor protein]-N(6)-ubiquitinyl-L-lysine.</text>
        <dbReference type="EC" id="2.3.2.31"/>
    </reaction>
</comment>
<keyword evidence="8" id="KW-0862">Zinc</keyword>
<evidence type="ECO:0000256" key="7">
    <source>
        <dbReference type="ARBA" id="ARBA00022786"/>
    </source>
</evidence>
<evidence type="ECO:0000256" key="4">
    <source>
        <dbReference type="ARBA" id="ARBA00022723"/>
    </source>
</evidence>
<protein>
    <recommendedName>
        <fullName evidence="2">RBR-type E3 ubiquitin transferase</fullName>
        <ecNumber evidence="2">2.3.2.31</ecNumber>
    </recommendedName>
</protein>
<dbReference type="EMBL" id="JAADJZ010000021">
    <property type="protein sequence ID" value="KAF2867808.1"/>
    <property type="molecule type" value="Genomic_DNA"/>
</dbReference>
<evidence type="ECO:0000256" key="1">
    <source>
        <dbReference type="ARBA" id="ARBA00001798"/>
    </source>
</evidence>
<dbReference type="Pfam" id="PF01485">
    <property type="entry name" value="IBR"/>
    <property type="match status" value="1"/>
</dbReference>
<dbReference type="GO" id="GO:0008270">
    <property type="term" value="F:zinc ion binding"/>
    <property type="evidence" value="ECO:0007669"/>
    <property type="project" value="UniProtKB-KW"/>
</dbReference>
<dbReference type="GO" id="GO:0061630">
    <property type="term" value="F:ubiquitin protein ligase activity"/>
    <property type="evidence" value="ECO:0007669"/>
    <property type="project" value="UniProtKB-EC"/>
</dbReference>
<dbReference type="Proteomes" id="UP000481861">
    <property type="component" value="Unassembled WGS sequence"/>
</dbReference>
<keyword evidence="7" id="KW-0833">Ubl conjugation pathway</keyword>
<evidence type="ECO:0000256" key="3">
    <source>
        <dbReference type="ARBA" id="ARBA00022679"/>
    </source>
</evidence>
<name>A0A7C8I0Y4_9PLEO</name>
<evidence type="ECO:0000256" key="2">
    <source>
        <dbReference type="ARBA" id="ARBA00012251"/>
    </source>
</evidence>
<dbReference type="InterPro" id="IPR013083">
    <property type="entry name" value="Znf_RING/FYVE/PHD"/>
</dbReference>
<gene>
    <name evidence="11" type="ORF">BDV95DRAFT_162295</name>
</gene>
<feature type="domain" description="RING-type" evidence="10">
    <location>
        <begin position="97"/>
        <end position="301"/>
    </location>
</feature>
<evidence type="ECO:0000256" key="6">
    <source>
        <dbReference type="ARBA" id="ARBA00022771"/>
    </source>
</evidence>
<evidence type="ECO:0000256" key="9">
    <source>
        <dbReference type="SAM" id="MobiDB-lite"/>
    </source>
</evidence>
<evidence type="ECO:0000259" key="10">
    <source>
        <dbReference type="PROSITE" id="PS51873"/>
    </source>
</evidence>
<keyword evidence="4" id="KW-0479">Metal-binding</keyword>